<dbReference type="Gene3D" id="1.20.1740.10">
    <property type="entry name" value="Amino acid/polyamine transporter I"/>
    <property type="match status" value="1"/>
</dbReference>
<organism evidence="7 8">
    <name type="scientific">Alteromonas gilva</name>
    <dbReference type="NCBI Taxonomy" id="2987522"/>
    <lineage>
        <taxon>Bacteria</taxon>
        <taxon>Pseudomonadati</taxon>
        <taxon>Pseudomonadota</taxon>
        <taxon>Gammaproteobacteria</taxon>
        <taxon>Alteromonadales</taxon>
        <taxon>Alteromonadaceae</taxon>
        <taxon>Alteromonas/Salinimonas group</taxon>
        <taxon>Alteromonas</taxon>
    </lineage>
</organism>
<keyword evidence="4 6" id="KW-1133">Transmembrane helix</keyword>
<feature type="transmembrane region" description="Helical" evidence="6">
    <location>
        <begin position="206"/>
        <end position="224"/>
    </location>
</feature>
<dbReference type="EMBL" id="JAQQXP010000001">
    <property type="protein sequence ID" value="MDC8830256.1"/>
    <property type="molecule type" value="Genomic_DNA"/>
</dbReference>
<feature type="transmembrane region" description="Helical" evidence="6">
    <location>
        <begin position="398"/>
        <end position="416"/>
    </location>
</feature>
<feature type="transmembrane region" description="Helical" evidence="6">
    <location>
        <begin position="359"/>
        <end position="377"/>
    </location>
</feature>
<feature type="transmembrane region" description="Helical" evidence="6">
    <location>
        <begin position="162"/>
        <end position="182"/>
    </location>
</feature>
<dbReference type="RefSeq" id="WP_273639014.1">
    <property type="nucleotide sequence ID" value="NZ_JAQQXP010000001.1"/>
</dbReference>
<evidence type="ECO:0000256" key="6">
    <source>
        <dbReference type="SAM" id="Phobius"/>
    </source>
</evidence>
<evidence type="ECO:0000313" key="8">
    <source>
        <dbReference type="Proteomes" id="UP001218788"/>
    </source>
</evidence>
<gene>
    <name evidence="7" type="ORF">OIK42_05710</name>
</gene>
<accession>A0ABT5L1I0</accession>
<dbReference type="PANTHER" id="PTHR42770">
    <property type="entry name" value="AMINO ACID TRANSPORTER-RELATED"/>
    <property type="match status" value="1"/>
</dbReference>
<comment type="caution">
    <text evidence="7">The sequence shown here is derived from an EMBL/GenBank/DDBJ whole genome shotgun (WGS) entry which is preliminary data.</text>
</comment>
<proteinExistence type="predicted"/>
<dbReference type="Proteomes" id="UP001218788">
    <property type="component" value="Unassembled WGS sequence"/>
</dbReference>
<comment type="subcellular location">
    <subcellularLocation>
        <location evidence="1">Cell membrane</location>
        <topology evidence="1">Multi-pass membrane protein</topology>
    </subcellularLocation>
</comment>
<name>A0ABT5L1I0_9ALTE</name>
<feature type="transmembrane region" description="Helical" evidence="6">
    <location>
        <begin position="51"/>
        <end position="71"/>
    </location>
</feature>
<reference evidence="7 8" key="1">
    <citation type="submission" date="2022-10" db="EMBL/GenBank/DDBJ databases">
        <title>Alteromonas sp. chi3 Genome sequencing.</title>
        <authorList>
            <person name="Park S."/>
        </authorList>
    </citation>
    <scope>NUCLEOTIDE SEQUENCE [LARGE SCALE GENOMIC DNA]</scope>
    <source>
        <strain evidence="8">chi3</strain>
    </source>
</reference>
<feature type="transmembrane region" description="Helical" evidence="6">
    <location>
        <begin position="21"/>
        <end position="45"/>
    </location>
</feature>
<evidence type="ECO:0000256" key="2">
    <source>
        <dbReference type="ARBA" id="ARBA00022475"/>
    </source>
</evidence>
<protein>
    <submittedName>
        <fullName evidence="7">APC family permease</fullName>
    </submittedName>
</protein>
<feature type="transmembrane region" description="Helical" evidence="6">
    <location>
        <begin position="289"/>
        <end position="314"/>
    </location>
</feature>
<dbReference type="PIRSF" id="PIRSF006060">
    <property type="entry name" value="AA_transporter"/>
    <property type="match status" value="1"/>
</dbReference>
<evidence type="ECO:0000256" key="5">
    <source>
        <dbReference type="ARBA" id="ARBA00023136"/>
    </source>
</evidence>
<evidence type="ECO:0000256" key="1">
    <source>
        <dbReference type="ARBA" id="ARBA00004651"/>
    </source>
</evidence>
<feature type="transmembrane region" description="Helical" evidence="6">
    <location>
        <begin position="91"/>
        <end position="112"/>
    </location>
</feature>
<keyword evidence="5 6" id="KW-0472">Membrane</keyword>
<dbReference type="InterPro" id="IPR050367">
    <property type="entry name" value="APC_superfamily"/>
</dbReference>
<feature type="transmembrane region" description="Helical" evidence="6">
    <location>
        <begin position="245"/>
        <end position="269"/>
    </location>
</feature>
<evidence type="ECO:0000256" key="4">
    <source>
        <dbReference type="ARBA" id="ARBA00022989"/>
    </source>
</evidence>
<feature type="transmembrane region" description="Helical" evidence="6">
    <location>
        <begin position="335"/>
        <end position="353"/>
    </location>
</feature>
<keyword evidence="3 6" id="KW-0812">Transmembrane</keyword>
<evidence type="ECO:0000313" key="7">
    <source>
        <dbReference type="EMBL" id="MDC8830256.1"/>
    </source>
</evidence>
<evidence type="ECO:0000256" key="3">
    <source>
        <dbReference type="ARBA" id="ARBA00022692"/>
    </source>
</evidence>
<keyword evidence="2" id="KW-1003">Cell membrane</keyword>
<feature type="transmembrane region" description="Helical" evidence="6">
    <location>
        <begin position="132"/>
        <end position="150"/>
    </location>
</feature>
<sequence length="459" mass="49720">MKSTQSKYTTAQSEQRRLLGLPTMLAICVGLVIVQGSMISVLQGVGLGGGAFFLAMLCALLIAQCNAMSFAELSLMFPGEGTLATYTQKALGHFPAIVAVFAGYVVVAMFAIPVEMFLVQVMLSELIPGFAYMQYIPLLFLGLLMMTNLIGADVFAKVQNILAFVLVAALILVGSVAISGSVERPVFADNALSEHPLSFAGIDSDFIGFIALAMWIMVGVEFICPMIDKVKHPVKNIPRAMQLSLMAIFLIFVVFAYGATLYLPSSVLIESPIPFLAYTDKIFGETGLIIATVLGLAATCSTINTVLASVPRMLHGMALQGQAFPQLLATNRYNAPWVATVLIAGLTLVPYLLLDTDLLIIMVISATSSWLIAYIIAHINVIKLRYSMPGHARPYRSRFFPVPQLVGIVAMVIVLLNNAPEPAMSQKVFMISGSILFIVGVIALVWVKFYMKKNLFEPE</sequence>
<feature type="transmembrane region" description="Helical" evidence="6">
    <location>
        <begin position="428"/>
        <end position="447"/>
    </location>
</feature>
<dbReference type="Pfam" id="PF13520">
    <property type="entry name" value="AA_permease_2"/>
    <property type="match status" value="1"/>
</dbReference>
<keyword evidence="8" id="KW-1185">Reference proteome</keyword>
<dbReference type="InterPro" id="IPR002293">
    <property type="entry name" value="AA/rel_permease1"/>
</dbReference>
<dbReference type="PANTHER" id="PTHR42770:SF12">
    <property type="entry name" value="AMINO ACID TRANSPORTER"/>
    <property type="match status" value="1"/>
</dbReference>